<organism evidence="1 2">
    <name type="scientific">Ferroglobus placidus (strain DSM 10642 / AEDII12DO)</name>
    <dbReference type="NCBI Taxonomy" id="589924"/>
    <lineage>
        <taxon>Archaea</taxon>
        <taxon>Methanobacteriati</taxon>
        <taxon>Methanobacteriota</taxon>
        <taxon>Archaeoglobi</taxon>
        <taxon>Archaeoglobales</taxon>
        <taxon>Archaeoglobaceae</taxon>
        <taxon>Ferroglobus</taxon>
    </lineage>
</organism>
<dbReference type="STRING" id="589924.Ferp_0429"/>
<name>D3S2X2_FERPA</name>
<sequence length="134" mass="16056">MLVKSIEPISKEKILPIQDLRTFFNVREKILKEDRVIQPRDKFLIELLDLLAVKPANVFEINDINTINIRSKEIWEEYKKLSEVVHTPIFIDFPPFSSILEYIGIVHHLRKVRYNLEKVITNYSKLIKRKKRKQ</sequence>
<keyword evidence="2" id="KW-1185">Reference proteome</keyword>
<reference evidence="2" key="1">
    <citation type="submission" date="2010-02" db="EMBL/GenBank/DDBJ databases">
        <title>Complete sequence of Ferroglobus placidus DSM 10642.</title>
        <authorList>
            <consortium name="US DOE Joint Genome Institute"/>
            <person name="Lucas S."/>
            <person name="Copeland A."/>
            <person name="Lapidus A."/>
            <person name="Cheng J.-F."/>
            <person name="Bruce D."/>
            <person name="Goodwin L."/>
            <person name="Pitluck S."/>
            <person name="Saunders E."/>
            <person name="Brettin T."/>
            <person name="Detter J.C."/>
            <person name="Han C."/>
            <person name="Tapia R."/>
            <person name="Larimer F."/>
            <person name="Land M."/>
            <person name="Hauser L."/>
            <person name="Kyrpides N."/>
            <person name="Ivanova N."/>
            <person name="Holmes D."/>
            <person name="Lovley D."/>
            <person name="Kyrpides N."/>
            <person name="Anderson I.J."/>
            <person name="Woyke T."/>
        </authorList>
    </citation>
    <scope>NUCLEOTIDE SEQUENCE [LARGE SCALE GENOMIC DNA]</scope>
    <source>
        <strain evidence="2">DSM 10642 / AEDII12DO</strain>
    </source>
</reference>
<dbReference type="EMBL" id="CP001899">
    <property type="protein sequence ID" value="ADC64605.1"/>
    <property type="molecule type" value="Genomic_DNA"/>
</dbReference>
<dbReference type="AlphaFoldDB" id="D3S2X2"/>
<evidence type="ECO:0000313" key="2">
    <source>
        <dbReference type="Proteomes" id="UP000002613"/>
    </source>
</evidence>
<accession>D3S2X2</accession>
<dbReference type="HOGENOM" id="CLU_1891328_0_0_2"/>
<dbReference type="KEGG" id="fpl:Ferp_0429"/>
<reference evidence="1 2" key="2">
    <citation type="journal article" date="2011" name="Stand. Genomic Sci.">
        <title>Complete genome sequence of Ferroglobus placidus AEDII12DO.</title>
        <authorList>
            <person name="Anderson I."/>
            <person name="Risso C."/>
            <person name="Holmes D."/>
            <person name="Lucas S."/>
            <person name="Copeland A."/>
            <person name="Lapidus A."/>
            <person name="Cheng J.F."/>
            <person name="Bruce D."/>
            <person name="Goodwin L."/>
            <person name="Pitluck S."/>
            <person name="Saunders E."/>
            <person name="Brettin T."/>
            <person name="Detter J.C."/>
            <person name="Han C."/>
            <person name="Tapia R."/>
            <person name="Larimer F."/>
            <person name="Land M."/>
            <person name="Hauser L."/>
            <person name="Woyke T."/>
            <person name="Lovley D."/>
            <person name="Kyrpides N."/>
            <person name="Ivanova N."/>
        </authorList>
    </citation>
    <scope>NUCLEOTIDE SEQUENCE [LARGE SCALE GENOMIC DNA]</scope>
    <source>
        <strain evidence="2">DSM 10642 / AEDII12DO</strain>
    </source>
</reference>
<evidence type="ECO:0000313" key="1">
    <source>
        <dbReference type="EMBL" id="ADC64605.1"/>
    </source>
</evidence>
<dbReference type="Proteomes" id="UP000002613">
    <property type="component" value="Chromosome"/>
</dbReference>
<proteinExistence type="predicted"/>
<protein>
    <submittedName>
        <fullName evidence="1">Uncharacterized protein</fullName>
    </submittedName>
</protein>
<dbReference type="PaxDb" id="589924-Ferp_0429"/>
<gene>
    <name evidence="1" type="ordered locus">Ferp_0429</name>
</gene>